<dbReference type="GO" id="GO:0016757">
    <property type="term" value="F:glycosyltransferase activity"/>
    <property type="evidence" value="ECO:0007669"/>
    <property type="project" value="UniProtKB-KW"/>
</dbReference>
<dbReference type="EMBL" id="CP130144">
    <property type="protein sequence ID" value="WNZ46556.1"/>
    <property type="molecule type" value="Genomic_DNA"/>
</dbReference>
<sequence length="424" mass="46063">MTKIAYLVNQYPKVSHSFIRREIHGVEASGISVGRYAIRSCHAELVDDEDQKELALTRTVLESGGFILLKSLAAAIVTRPHQVLQALKLAVKFGRRSDRGVLRHLIYLAEACVLNDWFQADGIQHIHAHFGTNSTTVAMLCTALGGPTYSFTIHGPEEFDMIQSLSIVEKVQRSSFVATVSSFSRSQLYRWCDQSQWDKIQVVHCGVDRSFFTGATPIPSEPRIVCVGRLCEAKGQLLLVEAIKPIVAAGIAIKLVLVGDGPLRPQIEALIAEGNLQDHVEITGWASGETVREHILASRALVLPSFAEGLPVALMEALALHRPVISTYIAGIPELVIPNDCGWLVPAGSIAELTAAIKTAIELPAEVLAQMGQTGAARVLEQHDVAIEAQKLANLFKDMAAKPAVERGLTETRDLIVPLVQSSQ</sequence>
<accession>A0AA97AWQ0</accession>
<dbReference type="InterPro" id="IPR050194">
    <property type="entry name" value="Glycosyltransferase_grp1"/>
</dbReference>
<reference evidence="1" key="2">
    <citation type="submission" date="2023-07" db="EMBL/GenBank/DDBJ databases">
        <authorList>
            <person name="Bai X.-H."/>
            <person name="Wang H.-H."/>
            <person name="Wang J."/>
            <person name="Ma M.-Y."/>
            <person name="Hu H.-H."/>
            <person name="Song Z.-L."/>
            <person name="Ma H.-G."/>
            <person name="Fan Y."/>
            <person name="Du C.-Y."/>
            <person name="Xu J.-C."/>
        </authorList>
    </citation>
    <scope>NUCLEOTIDE SEQUENCE</scope>
    <source>
        <strain evidence="1">CZ1</strain>
    </source>
</reference>
<evidence type="ECO:0000313" key="1">
    <source>
        <dbReference type="EMBL" id="WNZ46556.1"/>
    </source>
</evidence>
<proteinExistence type="predicted"/>
<dbReference type="AlphaFoldDB" id="A0AA97AWQ0"/>
<keyword evidence="1" id="KW-0328">Glycosyltransferase</keyword>
<dbReference type="PANTHER" id="PTHR45947">
    <property type="entry name" value="SULFOQUINOVOSYL TRANSFERASE SQD2"/>
    <property type="match status" value="1"/>
</dbReference>
<dbReference type="Pfam" id="PF13692">
    <property type="entry name" value="Glyco_trans_1_4"/>
    <property type="match status" value="1"/>
</dbReference>
<reference evidence="1" key="1">
    <citation type="journal article" date="2023" name="Plants (Basel)">
        <title>Genomic Analysis of Leptolyngbya boryana CZ1 Reveals Efficient Carbon Fixation Modules.</title>
        <authorList>
            <person name="Bai X."/>
            <person name="Wang H."/>
            <person name="Cheng W."/>
            <person name="Wang J."/>
            <person name="Ma M."/>
            <person name="Hu H."/>
            <person name="Song Z."/>
            <person name="Ma H."/>
            <person name="Fan Y."/>
            <person name="Du C."/>
            <person name="Xu J."/>
        </authorList>
    </citation>
    <scope>NUCLEOTIDE SEQUENCE</scope>
    <source>
        <strain evidence="1">CZ1</strain>
    </source>
</reference>
<dbReference type="RefSeq" id="WP_316427658.1">
    <property type="nucleotide sequence ID" value="NZ_CP130144.1"/>
</dbReference>
<name>A0AA97AWQ0_LEPBY</name>
<dbReference type="CDD" id="cd03801">
    <property type="entry name" value="GT4_PimA-like"/>
    <property type="match status" value="1"/>
</dbReference>
<dbReference type="EC" id="2.4.-.-" evidence="1"/>
<dbReference type="PANTHER" id="PTHR45947:SF15">
    <property type="entry name" value="TEICHURONIC ACID BIOSYNTHESIS GLYCOSYLTRANSFERASE TUAC-RELATED"/>
    <property type="match status" value="1"/>
</dbReference>
<gene>
    <name evidence="1" type="ORF">Q2T42_01730</name>
</gene>
<dbReference type="SUPFAM" id="SSF53756">
    <property type="entry name" value="UDP-Glycosyltransferase/glycogen phosphorylase"/>
    <property type="match status" value="1"/>
</dbReference>
<protein>
    <submittedName>
        <fullName evidence="1">Glycosyltransferase family 4 protein</fullName>
        <ecNumber evidence="1">2.4.-.-</ecNumber>
    </submittedName>
</protein>
<organism evidence="1">
    <name type="scientific">Leptolyngbya boryana CZ1</name>
    <dbReference type="NCBI Taxonomy" id="3060204"/>
    <lineage>
        <taxon>Bacteria</taxon>
        <taxon>Bacillati</taxon>
        <taxon>Cyanobacteriota</taxon>
        <taxon>Cyanophyceae</taxon>
        <taxon>Leptolyngbyales</taxon>
        <taxon>Leptolyngbyaceae</taxon>
        <taxon>Leptolyngbya group</taxon>
        <taxon>Leptolyngbya</taxon>
    </lineage>
</organism>
<dbReference type="Gene3D" id="3.40.50.2000">
    <property type="entry name" value="Glycogen Phosphorylase B"/>
    <property type="match status" value="2"/>
</dbReference>
<keyword evidence="1" id="KW-0808">Transferase</keyword>